<keyword evidence="5 6" id="KW-0472">Membrane</keyword>
<reference evidence="8 9" key="1">
    <citation type="journal article" date="2024" name="Insects">
        <title>An Improved Chromosome-Level Genome Assembly of the Firefly Pyrocoelia pectoralis.</title>
        <authorList>
            <person name="Fu X."/>
            <person name="Meyer-Rochow V.B."/>
            <person name="Ballantyne L."/>
            <person name="Zhu X."/>
        </authorList>
    </citation>
    <scope>NUCLEOTIDE SEQUENCE [LARGE SCALE GENOMIC DNA]</scope>
    <source>
        <strain evidence="8">XCY_ONT2</strain>
    </source>
</reference>
<keyword evidence="9" id="KW-1185">Reference proteome</keyword>
<dbReference type="GO" id="GO:0007165">
    <property type="term" value="P:signal transduction"/>
    <property type="evidence" value="ECO:0007669"/>
    <property type="project" value="TreeGrafter"/>
</dbReference>
<feature type="transmembrane region" description="Helical" evidence="6">
    <location>
        <begin position="278"/>
        <end position="299"/>
    </location>
</feature>
<dbReference type="Gene3D" id="3.80.10.10">
    <property type="entry name" value="Ribonuclease Inhibitor"/>
    <property type="match status" value="1"/>
</dbReference>
<evidence type="ECO:0000256" key="7">
    <source>
        <dbReference type="SAM" id="SignalP"/>
    </source>
</evidence>
<keyword evidence="4 6" id="KW-1133">Transmembrane helix</keyword>
<dbReference type="EMBL" id="JAVRBK010000007">
    <property type="protein sequence ID" value="KAK5641332.1"/>
    <property type="molecule type" value="Genomic_DNA"/>
</dbReference>
<evidence type="ECO:0000313" key="8">
    <source>
        <dbReference type="EMBL" id="KAK5641332.1"/>
    </source>
</evidence>
<comment type="caution">
    <text evidence="8">The sequence shown here is derived from an EMBL/GenBank/DDBJ whole genome shotgun (WGS) entry which is preliminary data.</text>
</comment>
<dbReference type="PANTHER" id="PTHR24365:SF541">
    <property type="entry name" value="PROTEIN TOLL-RELATED"/>
    <property type="match status" value="1"/>
</dbReference>
<keyword evidence="2 6" id="KW-0812">Transmembrane</keyword>
<evidence type="ECO:0000256" key="3">
    <source>
        <dbReference type="ARBA" id="ARBA00022729"/>
    </source>
</evidence>
<evidence type="ECO:0000256" key="4">
    <source>
        <dbReference type="ARBA" id="ARBA00022989"/>
    </source>
</evidence>
<evidence type="ECO:0000256" key="6">
    <source>
        <dbReference type="SAM" id="Phobius"/>
    </source>
</evidence>
<dbReference type="PROSITE" id="PS51450">
    <property type="entry name" value="LRR"/>
    <property type="match status" value="1"/>
</dbReference>
<comment type="subcellular location">
    <subcellularLocation>
        <location evidence="1">Membrane</location>
        <topology evidence="1">Single-pass membrane protein</topology>
    </subcellularLocation>
</comment>
<proteinExistence type="predicted"/>
<dbReference type="SUPFAM" id="SSF52058">
    <property type="entry name" value="L domain-like"/>
    <property type="match status" value="1"/>
</dbReference>
<feature type="chain" id="PRO_5042951860" evidence="7">
    <location>
        <begin position="22"/>
        <end position="327"/>
    </location>
</feature>
<dbReference type="GO" id="GO:0038023">
    <property type="term" value="F:signaling receptor activity"/>
    <property type="evidence" value="ECO:0007669"/>
    <property type="project" value="TreeGrafter"/>
</dbReference>
<dbReference type="AlphaFoldDB" id="A0AAN7ZGD3"/>
<keyword evidence="3 7" id="KW-0732">Signal</keyword>
<dbReference type="Pfam" id="PF13855">
    <property type="entry name" value="LRR_8"/>
    <property type="match status" value="1"/>
</dbReference>
<sequence>MSIYKVTTLICIVTLLKLSQEKCVDEEKACVQTKIHGMVSADCYNGNLRKIPQCLRSDVEIIDLSFNRIRKITKEEMGRYSKIKMLYLSDNLLTNLDNSTFEDLTDLITLDLSLNAIIQPPLIIFRLPSLKRLYLSQNQNINIVEAIEEAKPIASPLELLDISFNELEILPNLGILPHLLLYNISGNHIVNMKIRDIAGLCNLKKLVNTNFSAYFQSSCDCWNFQKWLRERDVTFTKIPCDITEESCSYSISEEDLQIFNDCKSRLDEINKKSNLLKIGIGAAVFIVVVLSLVIVYMLYRRRRNRKLLKEKQLNNLLNGKKESADFL</sequence>
<evidence type="ECO:0000256" key="5">
    <source>
        <dbReference type="ARBA" id="ARBA00023136"/>
    </source>
</evidence>
<organism evidence="8 9">
    <name type="scientific">Pyrocoelia pectoralis</name>
    <dbReference type="NCBI Taxonomy" id="417401"/>
    <lineage>
        <taxon>Eukaryota</taxon>
        <taxon>Metazoa</taxon>
        <taxon>Ecdysozoa</taxon>
        <taxon>Arthropoda</taxon>
        <taxon>Hexapoda</taxon>
        <taxon>Insecta</taxon>
        <taxon>Pterygota</taxon>
        <taxon>Neoptera</taxon>
        <taxon>Endopterygota</taxon>
        <taxon>Coleoptera</taxon>
        <taxon>Polyphaga</taxon>
        <taxon>Elateriformia</taxon>
        <taxon>Elateroidea</taxon>
        <taxon>Lampyridae</taxon>
        <taxon>Lampyrinae</taxon>
        <taxon>Pyrocoelia</taxon>
    </lineage>
</organism>
<feature type="signal peptide" evidence="7">
    <location>
        <begin position="1"/>
        <end position="21"/>
    </location>
</feature>
<evidence type="ECO:0000313" key="9">
    <source>
        <dbReference type="Proteomes" id="UP001329430"/>
    </source>
</evidence>
<gene>
    <name evidence="8" type="ORF">RI129_009879</name>
</gene>
<dbReference type="Proteomes" id="UP001329430">
    <property type="component" value="Chromosome 7"/>
</dbReference>
<dbReference type="InterPro" id="IPR032675">
    <property type="entry name" value="LRR_dom_sf"/>
</dbReference>
<dbReference type="PANTHER" id="PTHR24365">
    <property type="entry name" value="TOLL-LIKE RECEPTOR"/>
    <property type="match status" value="1"/>
</dbReference>
<dbReference type="InterPro" id="IPR001611">
    <property type="entry name" value="Leu-rich_rpt"/>
</dbReference>
<evidence type="ECO:0000256" key="2">
    <source>
        <dbReference type="ARBA" id="ARBA00022692"/>
    </source>
</evidence>
<evidence type="ECO:0000256" key="1">
    <source>
        <dbReference type="ARBA" id="ARBA00004167"/>
    </source>
</evidence>
<name>A0AAN7ZGD3_9COLE</name>
<dbReference type="GO" id="GO:0005886">
    <property type="term" value="C:plasma membrane"/>
    <property type="evidence" value="ECO:0007669"/>
    <property type="project" value="TreeGrafter"/>
</dbReference>
<accession>A0AAN7ZGD3</accession>
<protein>
    <submittedName>
        <fullName evidence="8">Uncharacterized protein</fullName>
    </submittedName>
</protein>